<reference evidence="1 5" key="1">
    <citation type="submission" date="2017-09" db="EMBL/GenBank/DDBJ databases">
        <title>Molecular Epidemiology of Livestock-Associated Methicillin Resistant Staphylococcus aureus (LA-MRSA) and Extended-Spectrum Beta-Lactamase (ESBL)-Producing Enterobacteriaceae in Pigs and Exposed Workers in Cameroon and South Africa.</title>
        <authorList>
            <person name="Founou L."/>
            <person name="Founou R.C."/>
            <person name="Allam M."/>
            <person name="Ismail A."/>
            <person name="Essack S.Y."/>
        </authorList>
    </citation>
    <scope>NUCLEOTIDE SEQUENCE [LARGE SCALE GENOMIC DNA]</scope>
    <source>
        <strain evidence="1 5">HH516E4IA</strain>
    </source>
</reference>
<dbReference type="EMBL" id="SDCR01000010">
    <property type="protein sequence ID" value="TCX72868.1"/>
    <property type="molecule type" value="Genomic_DNA"/>
</dbReference>
<proteinExistence type="predicted"/>
<name>A0A483LDI9_KLEPN</name>
<accession>A0A483LDI9</accession>
<dbReference type="EMBL" id="PCFF01000010">
    <property type="protein sequence ID" value="PVU62387.1"/>
    <property type="molecule type" value="Genomic_DNA"/>
</dbReference>
<dbReference type="Proteomes" id="UP000245817">
    <property type="component" value="Unassembled WGS sequence"/>
</dbReference>
<reference evidence="2" key="2">
    <citation type="submission" date="2019-01" db="EMBL/GenBank/DDBJ databases">
        <authorList>
            <person name="Lista F."/>
            <person name="Anselmo A."/>
        </authorList>
    </citation>
    <scope>NUCLEOTIDE SEQUENCE</scope>
    <source>
        <strain evidence="3">10S</strain>
        <strain evidence="2">5S</strain>
    </source>
</reference>
<dbReference type="EMBL" id="CAAHCV010000006">
    <property type="protein sequence ID" value="VGL78760.1"/>
    <property type="molecule type" value="Genomic_DNA"/>
</dbReference>
<evidence type="ECO:0000313" key="1">
    <source>
        <dbReference type="EMBL" id="PVU62387.1"/>
    </source>
</evidence>
<reference evidence="4" key="3">
    <citation type="submission" date="2019-03" db="EMBL/GenBank/DDBJ databases">
        <authorList>
            <consortium name="Pathogen Informatics"/>
        </authorList>
    </citation>
    <scope>NUCLEOTIDE SEQUENCE</scope>
    <source>
        <strain evidence="4">5012STDY7626450</strain>
    </source>
</reference>
<evidence type="ECO:0000313" key="2">
    <source>
        <dbReference type="EMBL" id="TCX72868.1"/>
    </source>
</evidence>
<dbReference type="RefSeq" id="WP_040168947.1">
    <property type="nucleotide sequence ID" value="NZ_BIHS01000005.1"/>
</dbReference>
<organism evidence="2">
    <name type="scientific">Klebsiella pneumoniae</name>
    <dbReference type="NCBI Taxonomy" id="573"/>
    <lineage>
        <taxon>Bacteria</taxon>
        <taxon>Pseudomonadati</taxon>
        <taxon>Pseudomonadota</taxon>
        <taxon>Gammaproteobacteria</taxon>
        <taxon>Enterobacterales</taxon>
        <taxon>Enterobacteriaceae</taxon>
        <taxon>Klebsiella/Raoultella group</taxon>
        <taxon>Klebsiella</taxon>
        <taxon>Klebsiella pneumoniae complex</taxon>
    </lineage>
</organism>
<sequence length="96" mass="10922">MRAINILSSDLPEISRFTKECINHGQALLFKASKEDVKDIYFILKDGADFYALGDKGQVVSMYRPLKQDMVIDEVVYFSDIDKPNSLSNFHLSMKG</sequence>
<dbReference type="EMBL" id="SDCM01000017">
    <property type="protein sequence ID" value="TCX73434.1"/>
    <property type="molecule type" value="Genomic_DNA"/>
</dbReference>
<evidence type="ECO:0000313" key="3">
    <source>
        <dbReference type="EMBL" id="TCX73434.1"/>
    </source>
</evidence>
<dbReference type="AlphaFoldDB" id="A0A483LDI9"/>
<protein>
    <submittedName>
        <fullName evidence="2">Uncharacterized protein</fullName>
    </submittedName>
</protein>
<evidence type="ECO:0000313" key="5">
    <source>
        <dbReference type="Proteomes" id="UP000245817"/>
    </source>
</evidence>
<evidence type="ECO:0000313" key="4">
    <source>
        <dbReference type="EMBL" id="VGL78760.1"/>
    </source>
</evidence>
<gene>
    <name evidence="1" type="ORF">CP554_12320</name>
    <name evidence="2" type="ORF">ETE60_15665</name>
    <name evidence="3" type="ORF">ETE64_12850</name>
    <name evidence="4" type="ORF">SAMEA4873652_02303</name>
</gene>